<accession>A0A1E7WRC6</accession>
<dbReference type="OrthoDB" id="120841at2"/>
<organism evidence="1 2">
    <name type="scientific">Duganella phyllosphaerae</name>
    <dbReference type="NCBI Taxonomy" id="762836"/>
    <lineage>
        <taxon>Bacteria</taxon>
        <taxon>Pseudomonadati</taxon>
        <taxon>Pseudomonadota</taxon>
        <taxon>Betaproteobacteria</taxon>
        <taxon>Burkholderiales</taxon>
        <taxon>Oxalobacteraceae</taxon>
        <taxon>Telluria group</taxon>
        <taxon>Duganella</taxon>
    </lineage>
</organism>
<comment type="caution">
    <text evidence="1">The sequence shown here is derived from an EMBL/GenBank/DDBJ whole genome shotgun (WGS) entry which is preliminary data.</text>
</comment>
<sequence length="244" mass="26711">MLACPGTSATALAPAPASAPAVAWLWDSAVLPSWSTAEAAVLQRHILLTGPSARTRPRAHWPLMPSTTRVTPVLHVEVSTVNAPVAIDTRADMIVRAMVEAAQASTSGWVQLDMEAKPSQRAFYRALVARVRAELPPQIRLSVTALAWWCRAPAWLDGLAADEVVPMFFRMGRDNAQMRHIVEHTPQLLHASCRQGSAGFAPQEPFAPQVIARYRKTYWFDRYAWKRSASATAPISPTVPGTMP</sequence>
<protein>
    <recommendedName>
        <fullName evidence="3">DUF3142 domain-containing protein</fullName>
    </recommendedName>
</protein>
<name>A0A1E7WRC6_9BURK</name>
<evidence type="ECO:0000313" key="2">
    <source>
        <dbReference type="Proteomes" id="UP000175989"/>
    </source>
</evidence>
<reference evidence="2" key="1">
    <citation type="journal article" date="2016" name="Front. Microbiol.">
        <title>Molecular Keys to the Janthinobacterium and Duganella spp. Interaction with the Plant Pathogen Fusarium graminearum.</title>
        <authorList>
            <person name="Haack F.S."/>
            <person name="Poehlein A."/>
            <person name="Kroger C."/>
            <person name="Voigt C.A."/>
            <person name="Piepenbring M."/>
            <person name="Bode H.B."/>
            <person name="Daniel R."/>
            <person name="Schafer W."/>
            <person name="Streit W.R."/>
        </authorList>
    </citation>
    <scope>NUCLEOTIDE SEQUENCE [LARGE SCALE GENOMIC DNA]</scope>
    <source>
        <strain evidence="2">T54</strain>
    </source>
</reference>
<gene>
    <name evidence="1" type="ORF">DUPY_20130</name>
</gene>
<evidence type="ECO:0008006" key="3">
    <source>
        <dbReference type="Google" id="ProtNLM"/>
    </source>
</evidence>
<dbReference type="RefSeq" id="WP_070247710.1">
    <property type="nucleotide sequence ID" value="NZ_LROM01000077.1"/>
</dbReference>
<dbReference type="AlphaFoldDB" id="A0A1E7WRC6"/>
<dbReference type="Proteomes" id="UP000175989">
    <property type="component" value="Unassembled WGS sequence"/>
</dbReference>
<dbReference type="EMBL" id="LROM01000077">
    <property type="protein sequence ID" value="OFA02129.1"/>
    <property type="molecule type" value="Genomic_DNA"/>
</dbReference>
<proteinExistence type="predicted"/>
<dbReference type="PATRIC" id="fig|762836.4.peg.2089"/>
<keyword evidence="2" id="KW-1185">Reference proteome</keyword>
<evidence type="ECO:0000313" key="1">
    <source>
        <dbReference type="EMBL" id="OFA02129.1"/>
    </source>
</evidence>